<evidence type="ECO:0000256" key="2">
    <source>
        <dbReference type="ARBA" id="ARBA00022614"/>
    </source>
</evidence>
<dbReference type="SUPFAM" id="SSF56112">
    <property type="entry name" value="Protein kinase-like (PK-like)"/>
    <property type="match status" value="1"/>
</dbReference>
<evidence type="ECO:0000313" key="5">
    <source>
        <dbReference type="EMBL" id="EAS06795.3"/>
    </source>
</evidence>
<dbReference type="GO" id="GO:0005634">
    <property type="term" value="C:nucleus"/>
    <property type="evidence" value="ECO:0007669"/>
    <property type="project" value="TreeGrafter"/>
</dbReference>
<evidence type="ECO:0000256" key="1">
    <source>
        <dbReference type="ARBA" id="ARBA00022468"/>
    </source>
</evidence>
<protein>
    <submittedName>
        <fullName evidence="5">Kinase domain protein</fullName>
    </submittedName>
</protein>
<dbReference type="KEGG" id="tet:TTHERM_00901630"/>
<dbReference type="GO" id="GO:0031267">
    <property type="term" value="F:small GTPase binding"/>
    <property type="evidence" value="ECO:0007669"/>
    <property type="project" value="TreeGrafter"/>
</dbReference>
<keyword evidence="1" id="KW-0343">GTPase activation</keyword>
<evidence type="ECO:0000259" key="4">
    <source>
        <dbReference type="PROSITE" id="PS50011"/>
    </source>
</evidence>
<accession>Q24GD5</accession>
<reference evidence="6" key="1">
    <citation type="journal article" date="2006" name="PLoS Biol.">
        <title>Macronuclear genome sequence of the ciliate Tetrahymena thermophila, a model eukaryote.</title>
        <authorList>
            <person name="Eisen J.A."/>
            <person name="Coyne R.S."/>
            <person name="Wu M."/>
            <person name="Wu D."/>
            <person name="Thiagarajan M."/>
            <person name="Wortman J.R."/>
            <person name="Badger J.H."/>
            <person name="Ren Q."/>
            <person name="Amedeo P."/>
            <person name="Jones K.M."/>
            <person name="Tallon L.J."/>
            <person name="Delcher A.L."/>
            <person name="Salzberg S.L."/>
            <person name="Silva J.C."/>
            <person name="Haas B.J."/>
            <person name="Majoros W.H."/>
            <person name="Farzad M."/>
            <person name="Carlton J.M."/>
            <person name="Smith R.K. Jr."/>
            <person name="Garg J."/>
            <person name="Pearlman R.E."/>
            <person name="Karrer K.M."/>
            <person name="Sun L."/>
            <person name="Manning G."/>
            <person name="Elde N.C."/>
            <person name="Turkewitz A.P."/>
            <person name="Asai D.J."/>
            <person name="Wilkes D.E."/>
            <person name="Wang Y."/>
            <person name="Cai H."/>
            <person name="Collins K."/>
            <person name="Stewart B.A."/>
            <person name="Lee S.R."/>
            <person name="Wilamowska K."/>
            <person name="Weinberg Z."/>
            <person name="Ruzzo W.L."/>
            <person name="Wloga D."/>
            <person name="Gaertig J."/>
            <person name="Frankel J."/>
            <person name="Tsao C.-C."/>
            <person name="Gorovsky M.A."/>
            <person name="Keeling P.J."/>
            <person name="Waller R.F."/>
            <person name="Patron N.J."/>
            <person name="Cherry J.M."/>
            <person name="Stover N.A."/>
            <person name="Krieger C.J."/>
            <person name="del Toro C."/>
            <person name="Ryder H.F."/>
            <person name="Williamson S.C."/>
            <person name="Barbeau R.A."/>
            <person name="Hamilton E.P."/>
            <person name="Orias E."/>
        </authorList>
    </citation>
    <scope>NUCLEOTIDE SEQUENCE [LARGE SCALE GENOMIC DNA]</scope>
    <source>
        <strain evidence="6">SB210</strain>
    </source>
</reference>
<dbReference type="Gene3D" id="3.30.200.20">
    <property type="entry name" value="Phosphorylase Kinase, domain 1"/>
    <property type="match status" value="1"/>
</dbReference>
<keyword evidence="3" id="KW-0677">Repeat</keyword>
<organism evidence="5 6">
    <name type="scientific">Tetrahymena thermophila (strain SB210)</name>
    <dbReference type="NCBI Taxonomy" id="312017"/>
    <lineage>
        <taxon>Eukaryota</taxon>
        <taxon>Sar</taxon>
        <taxon>Alveolata</taxon>
        <taxon>Ciliophora</taxon>
        <taxon>Intramacronucleata</taxon>
        <taxon>Oligohymenophorea</taxon>
        <taxon>Hymenostomatida</taxon>
        <taxon>Tetrahymenina</taxon>
        <taxon>Tetrahymenidae</taxon>
        <taxon>Tetrahymena</taxon>
    </lineage>
</organism>
<dbReference type="InterPro" id="IPR032675">
    <property type="entry name" value="LRR_dom_sf"/>
</dbReference>
<keyword evidence="5" id="KW-0418">Kinase</keyword>
<dbReference type="GO" id="GO:0005829">
    <property type="term" value="C:cytosol"/>
    <property type="evidence" value="ECO:0007669"/>
    <property type="project" value="TreeGrafter"/>
</dbReference>
<dbReference type="AlphaFoldDB" id="Q24GD5"/>
<evidence type="ECO:0000313" key="6">
    <source>
        <dbReference type="Proteomes" id="UP000009168"/>
    </source>
</evidence>
<evidence type="ECO:0000256" key="3">
    <source>
        <dbReference type="ARBA" id="ARBA00022737"/>
    </source>
</evidence>
<dbReference type="EMBL" id="GG662258">
    <property type="protein sequence ID" value="EAS06795.3"/>
    <property type="molecule type" value="Genomic_DNA"/>
</dbReference>
<dbReference type="GO" id="GO:0004672">
    <property type="term" value="F:protein kinase activity"/>
    <property type="evidence" value="ECO:0007669"/>
    <property type="project" value="InterPro"/>
</dbReference>
<dbReference type="HOGENOM" id="CLU_035571_0_0_1"/>
<dbReference type="PANTHER" id="PTHR24113">
    <property type="entry name" value="RAN GTPASE-ACTIVATING PROTEIN 1"/>
    <property type="match status" value="1"/>
</dbReference>
<dbReference type="OrthoDB" id="5125733at2759"/>
<gene>
    <name evidence="5" type="ORF">TTHERM_00901630</name>
</gene>
<dbReference type="GO" id="GO:0006913">
    <property type="term" value="P:nucleocytoplasmic transport"/>
    <property type="evidence" value="ECO:0007669"/>
    <property type="project" value="TreeGrafter"/>
</dbReference>
<dbReference type="SMART" id="SM00368">
    <property type="entry name" value="LRR_RI"/>
    <property type="match status" value="4"/>
</dbReference>
<dbReference type="SUPFAM" id="SSF52047">
    <property type="entry name" value="RNI-like"/>
    <property type="match status" value="1"/>
</dbReference>
<dbReference type="GO" id="GO:0005524">
    <property type="term" value="F:ATP binding"/>
    <property type="evidence" value="ECO:0007669"/>
    <property type="project" value="InterPro"/>
</dbReference>
<dbReference type="GO" id="GO:0005096">
    <property type="term" value="F:GTPase activator activity"/>
    <property type="evidence" value="ECO:0007669"/>
    <property type="project" value="UniProtKB-KW"/>
</dbReference>
<name>Q24GD5_TETTS</name>
<proteinExistence type="predicted"/>
<dbReference type="PROSITE" id="PS50011">
    <property type="entry name" value="PROTEIN_KINASE_DOM"/>
    <property type="match status" value="1"/>
</dbReference>
<keyword evidence="2" id="KW-0433">Leucine-rich repeat</keyword>
<dbReference type="InterPro" id="IPR027038">
    <property type="entry name" value="RanGap"/>
</dbReference>
<dbReference type="Proteomes" id="UP000009168">
    <property type="component" value="Unassembled WGS sequence"/>
</dbReference>
<sequence length="740" mass="85027">MGNKNQFSSKKKLQNLEEDILKDFLKKNKYEYVYDIEKKQSSQVVLAFQIKKKCYHAIKIYIKSDLASLEKFGKQIKIFKQFKNEKYILQLIKSFKDDSNGLVALAMEFCDGNLTDVLSQNDLDILQIQAMTYQILQGLLKIYKQGNIHGNIKPSNILYSKFKNQFLIADLGLSKNDEELNIQQSVNNIYQTYDYNMPIKEVAGSEESNSIKVSLQIYLVNIRNIINLTQQKGDVFSLGLLLIEVFLKRPLTQQEQIDLNVKNIFSVLPTLKNSRHIKFIQKIISPMVDPCRQTKIEPTLLLQNLKEFYINEECLKQIKLLQNHRKFHTNYIDDILKGIHYEILSINLVWNDFVSDGPKQIALNLEKCHNISQLTLNLSYNSINEEGAKYICTGISKCQNITSLNLNLFKNKICAKAAKHIGTILEKCQQITQLEINLGLNKICADGAQSILIYLERCRNISTLNLNFNDNNLNKEGSIIIGKSFQRLQNIVFLSLNLSNNNIKAEGAKKILNSLQKCQNLEILNLQLSNNSIQEDGEETILETNTNVETKLKNLNIDFSNNEIGIRMANNIGINLQMYQNLSYLSLNLEQNQLNEESVKNISNGIAKCQKITNLNLSLTQNSLLADGARIIGESVEKLHKISSLNLNLFKIDVIEEGTRYIGNSLKKCKNISYLNLDFAQTEMDLEGLKNIGKNLQNCQKIYFLKMNLKECFYFQKQSNLKQHLKKMKRLVEMQIDHIQ</sequence>
<dbReference type="Pfam" id="PF00069">
    <property type="entry name" value="Pkinase"/>
    <property type="match status" value="1"/>
</dbReference>
<dbReference type="SMART" id="SM00220">
    <property type="entry name" value="S_TKc"/>
    <property type="match status" value="1"/>
</dbReference>
<dbReference type="GO" id="GO:0048471">
    <property type="term" value="C:perinuclear region of cytoplasm"/>
    <property type="evidence" value="ECO:0007669"/>
    <property type="project" value="TreeGrafter"/>
</dbReference>
<dbReference type="InterPro" id="IPR000719">
    <property type="entry name" value="Prot_kinase_dom"/>
</dbReference>
<dbReference type="PANTHER" id="PTHR24113:SF12">
    <property type="entry name" value="RAN GTPASE-ACTIVATING PROTEIN 1"/>
    <property type="match status" value="1"/>
</dbReference>
<dbReference type="GeneID" id="7838646"/>
<dbReference type="InParanoid" id="Q24GD5"/>
<keyword evidence="6" id="KW-1185">Reference proteome</keyword>
<feature type="domain" description="Protein kinase" evidence="4">
    <location>
        <begin position="30"/>
        <end position="309"/>
    </location>
</feature>
<dbReference type="Gene3D" id="1.10.510.10">
    <property type="entry name" value="Transferase(Phosphotransferase) domain 1"/>
    <property type="match status" value="1"/>
</dbReference>
<dbReference type="Gene3D" id="3.80.10.10">
    <property type="entry name" value="Ribonuclease Inhibitor"/>
    <property type="match status" value="3"/>
</dbReference>
<keyword evidence="5" id="KW-0808">Transferase</keyword>
<dbReference type="RefSeq" id="XP_001027037.3">
    <property type="nucleotide sequence ID" value="XM_001027037.3"/>
</dbReference>
<dbReference type="InterPro" id="IPR011009">
    <property type="entry name" value="Kinase-like_dom_sf"/>
</dbReference>